<comment type="caution">
    <text evidence="2">The sequence shown here is derived from an EMBL/GenBank/DDBJ whole genome shotgun (WGS) entry which is preliminary data.</text>
</comment>
<dbReference type="EMBL" id="SRLO01000587">
    <property type="protein sequence ID" value="TNN51296.1"/>
    <property type="molecule type" value="Genomic_DNA"/>
</dbReference>
<accession>A0A4Z2GCJ9</accession>
<proteinExistence type="predicted"/>
<feature type="region of interest" description="Disordered" evidence="1">
    <location>
        <begin position="198"/>
        <end position="218"/>
    </location>
</feature>
<feature type="region of interest" description="Disordered" evidence="1">
    <location>
        <begin position="1"/>
        <end position="29"/>
    </location>
</feature>
<feature type="compositionally biased region" description="Basic and acidic residues" evidence="1">
    <location>
        <begin position="202"/>
        <end position="211"/>
    </location>
</feature>
<evidence type="ECO:0000256" key="1">
    <source>
        <dbReference type="SAM" id="MobiDB-lite"/>
    </source>
</evidence>
<sequence>MDNSAIGVVPGGASANELSSQTGERRLRSRRRLTSRFGAPRRLRSADPSPRPLTAACEVHGGGASIVLTARYHSRVITFEPSWQHLDLHRRAHQQESLMASLDPDSFTLIGRGGDAKAVLLRSSGAAIALKVSSRFLSFTPSCCPEHIKAGDSQQAAANLDQESSEHQGELSVGIGRFSASGLPAEYRGRGSEMLSLLPNERTGDHRDDPSPARPAVRTVPPVERVTRRWRRRAFGANCAMLKNIARRRIRESQSASRRSAVDKAFAKQANPNLSASSREHDFLH</sequence>
<feature type="region of interest" description="Disordered" evidence="1">
    <location>
        <begin position="250"/>
        <end position="285"/>
    </location>
</feature>
<evidence type="ECO:0000313" key="2">
    <source>
        <dbReference type="EMBL" id="TNN51296.1"/>
    </source>
</evidence>
<dbReference type="OrthoDB" id="10654637at2759"/>
<reference evidence="2 3" key="1">
    <citation type="submission" date="2019-03" db="EMBL/GenBank/DDBJ databases">
        <title>First draft genome of Liparis tanakae, snailfish: a comprehensive survey of snailfish specific genes.</title>
        <authorList>
            <person name="Kim W."/>
            <person name="Song I."/>
            <person name="Jeong J.-H."/>
            <person name="Kim D."/>
            <person name="Kim S."/>
            <person name="Ryu S."/>
            <person name="Song J.Y."/>
            <person name="Lee S.K."/>
        </authorList>
    </citation>
    <scope>NUCLEOTIDE SEQUENCE [LARGE SCALE GENOMIC DNA]</scope>
    <source>
        <tissue evidence="2">Muscle</tissue>
    </source>
</reference>
<dbReference type="AlphaFoldDB" id="A0A4Z2GCJ9"/>
<organism evidence="2 3">
    <name type="scientific">Liparis tanakae</name>
    <name type="common">Tanaka's snailfish</name>
    <dbReference type="NCBI Taxonomy" id="230148"/>
    <lineage>
        <taxon>Eukaryota</taxon>
        <taxon>Metazoa</taxon>
        <taxon>Chordata</taxon>
        <taxon>Craniata</taxon>
        <taxon>Vertebrata</taxon>
        <taxon>Euteleostomi</taxon>
        <taxon>Actinopterygii</taxon>
        <taxon>Neopterygii</taxon>
        <taxon>Teleostei</taxon>
        <taxon>Neoteleostei</taxon>
        <taxon>Acanthomorphata</taxon>
        <taxon>Eupercaria</taxon>
        <taxon>Perciformes</taxon>
        <taxon>Cottioidei</taxon>
        <taxon>Cottales</taxon>
        <taxon>Liparidae</taxon>
        <taxon>Liparis</taxon>
    </lineage>
</organism>
<protein>
    <submittedName>
        <fullName evidence="2">Uncharacterized protein</fullName>
    </submittedName>
</protein>
<dbReference type="Proteomes" id="UP000314294">
    <property type="component" value="Unassembled WGS sequence"/>
</dbReference>
<evidence type="ECO:0000313" key="3">
    <source>
        <dbReference type="Proteomes" id="UP000314294"/>
    </source>
</evidence>
<name>A0A4Z2GCJ9_9TELE</name>
<gene>
    <name evidence="2" type="ORF">EYF80_038514</name>
</gene>
<keyword evidence="3" id="KW-1185">Reference proteome</keyword>